<sequence length="333" mass="37982">MWLLITIAFLIQAAASSEEFIKKKRDVNPEVFMNISEMIRHKGYPNKEYEVLTKDGYYVRMNRIQHGRRNCRIKGPKPVVLLQHGLLGDGSNWVTNLANNSLGFMLADAGYDVWIGNIRGTIASSRHQNFSVDHEEFWDFSVNEMAKYDLPAMISFILEKTGQKQLYYVGYSQGCTMGFVAFSSMPQLAEKVKMFFALAPLSTLKYSRSPLRAVLLFPEGLFKSLLGKKDISLSDKNNKKHIAKICSHELMRIICASSLYISGGINMNNLNMSRMDVYMAHSSDRTSVKTIIHWVQVGELKNFDYGSENVAKYNQVGNYILKTKRNYSKNAYL</sequence>
<reference evidence="4" key="1">
    <citation type="submission" date="2025-08" db="UniProtKB">
        <authorList>
            <consortium name="Ensembl"/>
        </authorList>
    </citation>
    <scope>IDENTIFICATION</scope>
</reference>
<evidence type="ECO:0000313" key="4">
    <source>
        <dbReference type="Ensembl" id="ENSSPUP00000019919.1"/>
    </source>
</evidence>
<dbReference type="GeneTree" id="ENSGT00940000167438"/>
<evidence type="ECO:0000256" key="2">
    <source>
        <dbReference type="SAM" id="SignalP"/>
    </source>
</evidence>
<keyword evidence="2" id="KW-0732">Signal</keyword>
<comment type="similarity">
    <text evidence="1">Belongs to the AB hydrolase superfamily. Lipase family.</text>
</comment>
<feature type="chain" id="PRO_5034985341" description="Partial AB-hydrolase lipase domain-containing protein" evidence="2">
    <location>
        <begin position="18"/>
        <end position="333"/>
    </location>
</feature>
<dbReference type="InterPro" id="IPR006693">
    <property type="entry name" value="AB_hydrolase_lipase"/>
</dbReference>
<proteinExistence type="inferred from homology"/>
<dbReference type="Gene3D" id="3.40.50.1820">
    <property type="entry name" value="alpha/beta hydrolase"/>
    <property type="match status" value="1"/>
</dbReference>
<dbReference type="InterPro" id="IPR029058">
    <property type="entry name" value="AB_hydrolase_fold"/>
</dbReference>
<feature type="signal peptide" evidence="2">
    <location>
        <begin position="1"/>
        <end position="17"/>
    </location>
</feature>
<reference evidence="4" key="2">
    <citation type="submission" date="2025-09" db="UniProtKB">
        <authorList>
            <consortium name="Ensembl"/>
        </authorList>
    </citation>
    <scope>IDENTIFICATION</scope>
</reference>
<dbReference type="GO" id="GO:0006629">
    <property type="term" value="P:lipid metabolic process"/>
    <property type="evidence" value="ECO:0007669"/>
    <property type="project" value="InterPro"/>
</dbReference>
<dbReference type="PANTHER" id="PTHR11005">
    <property type="entry name" value="LYSOSOMAL ACID LIPASE-RELATED"/>
    <property type="match status" value="1"/>
</dbReference>
<evidence type="ECO:0000259" key="3">
    <source>
        <dbReference type="Pfam" id="PF04083"/>
    </source>
</evidence>
<dbReference type="Pfam" id="PF04083">
    <property type="entry name" value="Abhydro_lipase"/>
    <property type="match status" value="1"/>
</dbReference>
<dbReference type="SUPFAM" id="SSF53474">
    <property type="entry name" value="alpha/beta-Hydrolases"/>
    <property type="match status" value="1"/>
</dbReference>
<protein>
    <recommendedName>
        <fullName evidence="3">Partial AB-hydrolase lipase domain-containing protein</fullName>
    </recommendedName>
</protein>
<dbReference type="Ensembl" id="ENSSPUT00000021218.1">
    <property type="protein sequence ID" value="ENSSPUP00000019919.1"/>
    <property type="gene ID" value="ENSSPUG00000015331.1"/>
</dbReference>
<evidence type="ECO:0000313" key="5">
    <source>
        <dbReference type="Proteomes" id="UP000694392"/>
    </source>
</evidence>
<organism evidence="4 5">
    <name type="scientific">Sphenodon punctatus</name>
    <name type="common">Tuatara</name>
    <name type="synonym">Hatteria punctata</name>
    <dbReference type="NCBI Taxonomy" id="8508"/>
    <lineage>
        <taxon>Eukaryota</taxon>
        <taxon>Metazoa</taxon>
        <taxon>Chordata</taxon>
        <taxon>Craniata</taxon>
        <taxon>Vertebrata</taxon>
        <taxon>Euteleostomi</taxon>
        <taxon>Lepidosauria</taxon>
        <taxon>Sphenodontia</taxon>
        <taxon>Sphenodontidae</taxon>
        <taxon>Sphenodon</taxon>
    </lineage>
</organism>
<evidence type="ECO:0000256" key="1">
    <source>
        <dbReference type="ARBA" id="ARBA00010701"/>
    </source>
</evidence>
<accession>A0A8D0HEY5</accession>
<keyword evidence="5" id="KW-1185">Reference proteome</keyword>
<dbReference type="FunFam" id="3.40.50.1820:FF:000012">
    <property type="entry name" value="Lipase"/>
    <property type="match status" value="1"/>
</dbReference>
<feature type="domain" description="Partial AB-hydrolase lipase" evidence="3">
    <location>
        <begin position="35"/>
        <end position="97"/>
    </location>
</feature>
<dbReference type="Proteomes" id="UP000694392">
    <property type="component" value="Unplaced"/>
</dbReference>
<dbReference type="AlphaFoldDB" id="A0A8D0HEY5"/>
<name>A0A8D0HEY5_SPHPU</name>
<dbReference type="OMA" id="ECYMTVP"/>